<dbReference type="PROSITE" id="PS50006">
    <property type="entry name" value="FHA_DOMAIN"/>
    <property type="match status" value="1"/>
</dbReference>
<feature type="compositionally biased region" description="Polar residues" evidence="1">
    <location>
        <begin position="347"/>
        <end position="358"/>
    </location>
</feature>
<dbReference type="SUPFAM" id="SSF52335">
    <property type="entry name" value="Methylglyoxal synthase-like"/>
    <property type="match status" value="1"/>
</dbReference>
<comment type="caution">
    <text evidence="4">The sequence shown here is derived from an EMBL/GenBank/DDBJ whole genome shotgun (WGS) entry which is preliminary data.</text>
</comment>
<dbReference type="GO" id="GO:0008929">
    <property type="term" value="F:methylglyoxal synthase activity"/>
    <property type="evidence" value="ECO:0007669"/>
    <property type="project" value="InterPro"/>
</dbReference>
<dbReference type="InterPro" id="IPR000253">
    <property type="entry name" value="FHA_dom"/>
</dbReference>
<dbReference type="CDD" id="cd00060">
    <property type="entry name" value="FHA"/>
    <property type="match status" value="1"/>
</dbReference>
<evidence type="ECO:0000259" key="3">
    <source>
        <dbReference type="PROSITE" id="PS51855"/>
    </source>
</evidence>
<dbReference type="Pfam" id="PF00498">
    <property type="entry name" value="FHA"/>
    <property type="match status" value="1"/>
</dbReference>
<dbReference type="InterPro" id="IPR004363">
    <property type="entry name" value="Methylgl_synth"/>
</dbReference>
<dbReference type="AlphaFoldDB" id="A0AB37UIK3"/>
<evidence type="ECO:0000259" key="2">
    <source>
        <dbReference type="PROSITE" id="PS50006"/>
    </source>
</evidence>
<accession>A0AB37UIK3</accession>
<dbReference type="Gene3D" id="3.40.50.1380">
    <property type="entry name" value="Methylglyoxal synthase-like domain"/>
    <property type="match status" value="1"/>
</dbReference>
<protein>
    <recommendedName>
        <fullName evidence="6">FHA domain-containing protein</fullName>
    </recommendedName>
</protein>
<dbReference type="SMART" id="SM00240">
    <property type="entry name" value="FHA"/>
    <property type="match status" value="1"/>
</dbReference>
<organism evidence="4 5">
    <name type="scientific">Chroococcidiopsis cubana SAG 39.79</name>
    <dbReference type="NCBI Taxonomy" id="388085"/>
    <lineage>
        <taxon>Bacteria</taxon>
        <taxon>Bacillati</taxon>
        <taxon>Cyanobacteriota</taxon>
        <taxon>Cyanophyceae</taxon>
        <taxon>Chroococcidiopsidales</taxon>
        <taxon>Chroococcidiopsidaceae</taxon>
        <taxon>Chroococcidiopsis</taxon>
    </lineage>
</organism>
<evidence type="ECO:0008006" key="6">
    <source>
        <dbReference type="Google" id="ProtNLM"/>
    </source>
</evidence>
<evidence type="ECO:0000313" key="5">
    <source>
        <dbReference type="Proteomes" id="UP000282574"/>
    </source>
</evidence>
<name>A0AB37UIK3_9CYAN</name>
<proteinExistence type="predicted"/>
<gene>
    <name evidence="4" type="ORF">DSM107010_34830</name>
</gene>
<reference evidence="4 5" key="1">
    <citation type="journal article" date="2019" name="Genome Biol. Evol.">
        <title>Day and night: Metabolic profiles and evolutionary relationships of six axenic non-marine cyanobacteria.</title>
        <authorList>
            <person name="Will S.E."/>
            <person name="Henke P."/>
            <person name="Boedeker C."/>
            <person name="Huang S."/>
            <person name="Brinkmann H."/>
            <person name="Rohde M."/>
            <person name="Jarek M."/>
            <person name="Friedl T."/>
            <person name="Seufert S."/>
            <person name="Schumacher M."/>
            <person name="Overmann J."/>
            <person name="Neumann-Schaal M."/>
            <person name="Petersen J."/>
        </authorList>
    </citation>
    <scope>NUCLEOTIDE SEQUENCE [LARGE SCALE GENOMIC DNA]</scope>
    <source>
        <strain evidence="4 5">SAG 39.79</strain>
    </source>
</reference>
<evidence type="ECO:0000313" key="4">
    <source>
        <dbReference type="EMBL" id="RUT11214.1"/>
    </source>
</evidence>
<dbReference type="Proteomes" id="UP000282574">
    <property type="component" value="Unassembled WGS sequence"/>
</dbReference>
<dbReference type="RefSeq" id="WP_106166293.1">
    <property type="nucleotide sequence ID" value="NZ_JAVKZF010000004.1"/>
</dbReference>
<dbReference type="PANTHER" id="PTHR30492:SF0">
    <property type="entry name" value="METHYLGLYOXAL SYNTHASE"/>
    <property type="match status" value="1"/>
</dbReference>
<dbReference type="Gene3D" id="2.60.200.20">
    <property type="match status" value="1"/>
</dbReference>
<sequence length="507" mass="54448">MKLQIINAQTHEEFDFDLVSVIRHQGKCMVGRSATSNLLLEQSDISRCHGEFSYQNGEYYFTDIGSTNGCLINNKIATKKHAYLLKAGDEIRLGDFLLKPLTGIYEDATVVAPIASLSNGAESGNSEISSEPEIAHEIPQIPPVDESTSEELPAAKVAAQPEGVEQSNIDDIALEQSIENAPAKDTETIEASTSPEVTAESGMTQLSDAIVTNSKVKSSADDSLDEPNEDISAKVTDATTLQESVLPSATVQSNTADIPSVIAETPKLPEEPHTDTTVAQMIVEENATPIAEKLVLMEVAQASVVGESSHSSIPDASTSTEHVEAQAAEIAENPPISTDAPELIDTESTNATVSPTNEATDEELGDRDRVSAVSEILKEKYIVLLAHDSQKAELVDFILRHQETFSKCLLMASSNISEVLDENNIFVRRVLSNLTAGGYQEVNSLIASKNLLGVIFLRDFLAQQPSQANDEALSRACNVNPVVLATNIATAQAFEGYLQHLIASTSK</sequence>
<keyword evidence="5" id="KW-1185">Reference proteome</keyword>
<dbReference type="EMBL" id="RSCK01000029">
    <property type="protein sequence ID" value="RUT11214.1"/>
    <property type="molecule type" value="Genomic_DNA"/>
</dbReference>
<feature type="domain" description="FHA" evidence="2">
    <location>
        <begin position="28"/>
        <end position="77"/>
    </location>
</feature>
<dbReference type="InterPro" id="IPR008984">
    <property type="entry name" value="SMAD_FHA_dom_sf"/>
</dbReference>
<dbReference type="GO" id="GO:0005829">
    <property type="term" value="C:cytosol"/>
    <property type="evidence" value="ECO:0007669"/>
    <property type="project" value="TreeGrafter"/>
</dbReference>
<dbReference type="GO" id="GO:0019242">
    <property type="term" value="P:methylglyoxal biosynthetic process"/>
    <property type="evidence" value="ECO:0007669"/>
    <property type="project" value="InterPro"/>
</dbReference>
<dbReference type="PANTHER" id="PTHR30492">
    <property type="entry name" value="METHYLGLYOXAL SYNTHASE"/>
    <property type="match status" value="1"/>
</dbReference>
<evidence type="ECO:0000256" key="1">
    <source>
        <dbReference type="SAM" id="MobiDB-lite"/>
    </source>
</evidence>
<dbReference type="PROSITE" id="PS51855">
    <property type="entry name" value="MGS"/>
    <property type="match status" value="1"/>
</dbReference>
<feature type="region of interest" description="Disordered" evidence="1">
    <location>
        <begin position="347"/>
        <end position="367"/>
    </location>
</feature>
<feature type="domain" description="MGS-like" evidence="3">
    <location>
        <begin position="371"/>
        <end position="507"/>
    </location>
</feature>
<dbReference type="InterPro" id="IPR011607">
    <property type="entry name" value="MGS-like_dom"/>
</dbReference>
<dbReference type="SUPFAM" id="SSF49879">
    <property type="entry name" value="SMAD/FHA domain"/>
    <property type="match status" value="1"/>
</dbReference>
<dbReference type="InterPro" id="IPR036914">
    <property type="entry name" value="MGS-like_dom_sf"/>
</dbReference>